<dbReference type="Pfam" id="PF00561">
    <property type="entry name" value="Abhydrolase_1"/>
    <property type="match status" value="1"/>
</dbReference>
<keyword evidence="1" id="KW-0812">Transmembrane</keyword>
<keyword evidence="4" id="KW-1185">Reference proteome</keyword>
<dbReference type="InterPro" id="IPR029058">
    <property type="entry name" value="AB_hydrolase_fold"/>
</dbReference>
<sequence length="451" mass="51259">MSRFAARLPRKWVSRISEPAICLASAIVFFFLDILDVVMCVFFRAFDEFLEGKSSPCYCMEGGGTQEEEKRDLDSRECEPSDSLRGRKNVFREMGLLRLSPRIWSKEGAFRVGKRNRWSDCGCESCLSWMSSGSDSRLHVVVKEQQRARLENSSGETTVQNVIFIHGFLSSSSLWTETVFPNLSEHSKQNYKLFAVDLLGFGRSPKPSDCLYMLRDHLEMIEKSVILPFQVKSFHLVAHSMGCVIALALAAKYSDSVKSITLIAPPYFSSSKEDASLQALQKLATRRIWPPLLFGSAFMSWYEHLGRCVCFFVCRNHRTWESILKLLTGRRELHFLITDLTRHTHHSAWHTMHNVICGGARFLDKYLEILSAARVKIRVVQGTEDQVVPTECSHSMKVKAPEIELEIVPNADHNTVILGRAKDFTRDLESLWASASENVAEHVDVGQEVQK</sequence>
<comment type="caution">
    <text evidence="3">The sequence shown here is derived from an EMBL/GenBank/DDBJ whole genome shotgun (WGS) entry which is preliminary data.</text>
</comment>
<dbReference type="InterPro" id="IPR000073">
    <property type="entry name" value="AB_hydrolase_1"/>
</dbReference>
<accession>A0AAE1YL04</accession>
<dbReference type="AlphaFoldDB" id="A0AAE1YL04"/>
<gene>
    <name evidence="3" type="ORF">Salat_0960300</name>
</gene>
<evidence type="ECO:0000259" key="2">
    <source>
        <dbReference type="Pfam" id="PF00561"/>
    </source>
</evidence>
<evidence type="ECO:0000313" key="4">
    <source>
        <dbReference type="Proteomes" id="UP001293254"/>
    </source>
</evidence>
<keyword evidence="1" id="KW-1133">Transmembrane helix</keyword>
<protein>
    <submittedName>
        <fullName evidence="3">Lysophospholipase BODYGUARD 4</fullName>
    </submittedName>
</protein>
<evidence type="ECO:0000256" key="1">
    <source>
        <dbReference type="SAM" id="Phobius"/>
    </source>
</evidence>
<dbReference type="PANTHER" id="PTHR43689:SF14">
    <property type="entry name" value="LYSOPHOSPHOLIPASE BODYGUARD 4-RELATED"/>
    <property type="match status" value="1"/>
</dbReference>
<dbReference type="SUPFAM" id="SSF53474">
    <property type="entry name" value="alpha/beta-Hydrolases"/>
    <property type="match status" value="1"/>
</dbReference>
<dbReference type="GO" id="GO:0016787">
    <property type="term" value="F:hydrolase activity"/>
    <property type="evidence" value="ECO:0007669"/>
    <property type="project" value="UniProtKB-ARBA"/>
</dbReference>
<keyword evidence="1" id="KW-0472">Membrane</keyword>
<reference evidence="3" key="1">
    <citation type="submission" date="2020-06" db="EMBL/GenBank/DDBJ databases">
        <authorList>
            <person name="Li T."/>
            <person name="Hu X."/>
            <person name="Zhang T."/>
            <person name="Song X."/>
            <person name="Zhang H."/>
            <person name="Dai N."/>
            <person name="Sheng W."/>
            <person name="Hou X."/>
            <person name="Wei L."/>
        </authorList>
    </citation>
    <scope>NUCLEOTIDE SEQUENCE</scope>
    <source>
        <strain evidence="3">3651</strain>
        <tissue evidence="3">Leaf</tissue>
    </source>
</reference>
<dbReference type="EMBL" id="JACGWO010000003">
    <property type="protein sequence ID" value="KAK4431982.1"/>
    <property type="molecule type" value="Genomic_DNA"/>
</dbReference>
<proteinExistence type="predicted"/>
<dbReference type="Gene3D" id="3.40.50.1820">
    <property type="entry name" value="alpha/beta hydrolase"/>
    <property type="match status" value="1"/>
</dbReference>
<dbReference type="PRINTS" id="PR00111">
    <property type="entry name" value="ABHYDROLASE"/>
</dbReference>
<feature type="domain" description="AB hydrolase-1" evidence="2">
    <location>
        <begin position="162"/>
        <end position="281"/>
    </location>
</feature>
<name>A0AAE1YL04_9LAMI</name>
<organism evidence="3 4">
    <name type="scientific">Sesamum alatum</name>
    <dbReference type="NCBI Taxonomy" id="300844"/>
    <lineage>
        <taxon>Eukaryota</taxon>
        <taxon>Viridiplantae</taxon>
        <taxon>Streptophyta</taxon>
        <taxon>Embryophyta</taxon>
        <taxon>Tracheophyta</taxon>
        <taxon>Spermatophyta</taxon>
        <taxon>Magnoliopsida</taxon>
        <taxon>eudicotyledons</taxon>
        <taxon>Gunneridae</taxon>
        <taxon>Pentapetalae</taxon>
        <taxon>asterids</taxon>
        <taxon>lamiids</taxon>
        <taxon>Lamiales</taxon>
        <taxon>Pedaliaceae</taxon>
        <taxon>Sesamum</taxon>
    </lineage>
</organism>
<dbReference type="Proteomes" id="UP001293254">
    <property type="component" value="Unassembled WGS sequence"/>
</dbReference>
<dbReference type="PANTHER" id="PTHR43689">
    <property type="entry name" value="HYDROLASE"/>
    <property type="match status" value="1"/>
</dbReference>
<reference evidence="3" key="2">
    <citation type="journal article" date="2024" name="Plant">
        <title>Genomic evolution and insights into agronomic trait innovations of Sesamum species.</title>
        <authorList>
            <person name="Miao H."/>
            <person name="Wang L."/>
            <person name="Qu L."/>
            <person name="Liu H."/>
            <person name="Sun Y."/>
            <person name="Le M."/>
            <person name="Wang Q."/>
            <person name="Wei S."/>
            <person name="Zheng Y."/>
            <person name="Lin W."/>
            <person name="Duan Y."/>
            <person name="Cao H."/>
            <person name="Xiong S."/>
            <person name="Wang X."/>
            <person name="Wei L."/>
            <person name="Li C."/>
            <person name="Ma Q."/>
            <person name="Ju M."/>
            <person name="Zhao R."/>
            <person name="Li G."/>
            <person name="Mu C."/>
            <person name="Tian Q."/>
            <person name="Mei H."/>
            <person name="Zhang T."/>
            <person name="Gao T."/>
            <person name="Zhang H."/>
        </authorList>
    </citation>
    <scope>NUCLEOTIDE SEQUENCE</scope>
    <source>
        <strain evidence="3">3651</strain>
    </source>
</reference>
<feature type="transmembrane region" description="Helical" evidence="1">
    <location>
        <begin position="21"/>
        <end position="46"/>
    </location>
</feature>
<evidence type="ECO:0000313" key="3">
    <source>
        <dbReference type="EMBL" id="KAK4431982.1"/>
    </source>
</evidence>